<dbReference type="GO" id="GO:0003700">
    <property type="term" value="F:DNA-binding transcription factor activity"/>
    <property type="evidence" value="ECO:0007669"/>
    <property type="project" value="TreeGrafter"/>
</dbReference>
<keyword evidence="7" id="KW-1185">Reference proteome</keyword>
<dbReference type="PANTHER" id="PTHR30146">
    <property type="entry name" value="LACI-RELATED TRANSCRIPTIONAL REPRESSOR"/>
    <property type="match status" value="1"/>
</dbReference>
<organism evidence="6 7">
    <name type="scientific">Chelonobacter oris</name>
    <dbReference type="NCBI Taxonomy" id="505317"/>
    <lineage>
        <taxon>Bacteria</taxon>
        <taxon>Pseudomonadati</taxon>
        <taxon>Pseudomonadota</taxon>
        <taxon>Gammaproteobacteria</taxon>
        <taxon>Pasteurellales</taxon>
        <taxon>Pasteurellaceae</taxon>
        <taxon>Chelonobacter</taxon>
    </lineage>
</organism>
<dbReference type="InterPro" id="IPR010982">
    <property type="entry name" value="Lambda_DNA-bd_dom_sf"/>
</dbReference>
<dbReference type="GO" id="GO:0000976">
    <property type="term" value="F:transcription cis-regulatory region binding"/>
    <property type="evidence" value="ECO:0007669"/>
    <property type="project" value="TreeGrafter"/>
</dbReference>
<dbReference type="EMBL" id="JSUM01000014">
    <property type="protein sequence ID" value="KGQ69800.1"/>
    <property type="molecule type" value="Genomic_DNA"/>
</dbReference>
<name>A0A0A3ART8_9PAST</name>
<dbReference type="SUPFAM" id="SSF47413">
    <property type="entry name" value="lambda repressor-like DNA-binding domains"/>
    <property type="match status" value="1"/>
</dbReference>
<dbReference type="PROSITE" id="PS50932">
    <property type="entry name" value="HTH_LACI_2"/>
    <property type="match status" value="1"/>
</dbReference>
<accession>A0A0A3ART8</accession>
<dbReference type="CDD" id="cd01392">
    <property type="entry name" value="HTH_LacI"/>
    <property type="match status" value="1"/>
</dbReference>
<evidence type="ECO:0000313" key="7">
    <source>
        <dbReference type="Proteomes" id="UP000030380"/>
    </source>
</evidence>
<feature type="domain" description="HTH lacI-type" evidence="5">
    <location>
        <begin position="10"/>
        <end position="66"/>
    </location>
</feature>
<protein>
    <submittedName>
        <fullName evidence="6">Sucrose operon repressor</fullName>
    </submittedName>
</protein>
<keyword evidence="1" id="KW-0678">Repressor</keyword>
<reference evidence="6 7" key="1">
    <citation type="submission" date="2014-11" db="EMBL/GenBank/DDBJ databases">
        <title>Draft genome sequence of Chelonobacter oris 1662T, associated with respiratory disease in Hermann's Tortoises.</title>
        <authorList>
            <person name="Kudirkiene E."/>
            <person name="Hansen M.J."/>
            <person name="Bojesen A.M."/>
        </authorList>
    </citation>
    <scope>NUCLEOTIDE SEQUENCE [LARGE SCALE GENOMIC DNA]</scope>
    <source>
        <strain evidence="6 7">1662</strain>
    </source>
</reference>
<dbReference type="AlphaFoldDB" id="A0A0A3ART8"/>
<keyword evidence="4" id="KW-0804">Transcription</keyword>
<keyword evidence="3" id="KW-0238">DNA-binding</keyword>
<proteinExistence type="predicted"/>
<dbReference type="InterPro" id="IPR001761">
    <property type="entry name" value="Peripla_BP/Lac1_sug-bd_dom"/>
</dbReference>
<evidence type="ECO:0000256" key="3">
    <source>
        <dbReference type="ARBA" id="ARBA00023125"/>
    </source>
</evidence>
<evidence type="ECO:0000256" key="1">
    <source>
        <dbReference type="ARBA" id="ARBA00022491"/>
    </source>
</evidence>
<dbReference type="Proteomes" id="UP000030380">
    <property type="component" value="Unassembled WGS sequence"/>
</dbReference>
<dbReference type="SMART" id="SM00354">
    <property type="entry name" value="HTH_LACI"/>
    <property type="match status" value="1"/>
</dbReference>
<dbReference type="STRING" id="505317.OA57_09180"/>
<sequence>MMNLKHKRCTLNDIAELSGVSKTTVSMVLNGRADEFRIKAETRQKILSIAQQHHYRANIYAKALQAQRTNTIGLVIPDFSNFGFAQTSKILERLCRNNGLQLIISCSDEQPQQEAKAIENLLERQIDLLITTPTQQSKRCYPHLDTLPSLQLDRVIKDADHVPYVITDDQSAVAEMVSGMIEKHQLSEFHYLGGLLQLTPSEARLQGFKCGLQQAGLPLQADWIHHRDYRAESGYIMMQQLLQHAGRLPQAIFVASYGLLVGVLRFLNEHQLLNQLSSRQLHLATFDDYELLNCLPFNINSIRQNHEQIANQLFASILNLLDKKPSENKIIPAELCWRDQ</sequence>
<dbReference type="Pfam" id="PF00532">
    <property type="entry name" value="Peripla_BP_1"/>
    <property type="match status" value="1"/>
</dbReference>
<evidence type="ECO:0000256" key="4">
    <source>
        <dbReference type="ARBA" id="ARBA00023163"/>
    </source>
</evidence>
<dbReference type="Gene3D" id="1.10.260.40">
    <property type="entry name" value="lambda repressor-like DNA-binding domains"/>
    <property type="match status" value="1"/>
</dbReference>
<dbReference type="Gene3D" id="3.40.50.2300">
    <property type="match status" value="2"/>
</dbReference>
<dbReference type="SUPFAM" id="SSF53822">
    <property type="entry name" value="Periplasmic binding protein-like I"/>
    <property type="match status" value="1"/>
</dbReference>
<keyword evidence="2" id="KW-0805">Transcription regulation</keyword>
<dbReference type="Pfam" id="PF00356">
    <property type="entry name" value="LacI"/>
    <property type="match status" value="1"/>
</dbReference>
<evidence type="ECO:0000259" key="5">
    <source>
        <dbReference type="PROSITE" id="PS50932"/>
    </source>
</evidence>
<dbReference type="InterPro" id="IPR028082">
    <property type="entry name" value="Peripla_BP_I"/>
</dbReference>
<comment type="caution">
    <text evidence="6">The sequence shown here is derived from an EMBL/GenBank/DDBJ whole genome shotgun (WGS) entry which is preliminary data.</text>
</comment>
<dbReference type="PANTHER" id="PTHR30146:SF45">
    <property type="entry name" value="CATABOLITE REPRESSOR_ACTIVATOR"/>
    <property type="match status" value="1"/>
</dbReference>
<gene>
    <name evidence="6" type="ORF">OA57_09180</name>
</gene>
<evidence type="ECO:0000256" key="2">
    <source>
        <dbReference type="ARBA" id="ARBA00023015"/>
    </source>
</evidence>
<dbReference type="PROSITE" id="PS00356">
    <property type="entry name" value="HTH_LACI_1"/>
    <property type="match status" value="1"/>
</dbReference>
<evidence type="ECO:0000313" key="6">
    <source>
        <dbReference type="EMBL" id="KGQ69800.1"/>
    </source>
</evidence>
<dbReference type="InterPro" id="IPR000843">
    <property type="entry name" value="HTH_LacI"/>
</dbReference>